<feature type="chain" id="PRO_5003381116" evidence="5">
    <location>
        <begin position="24"/>
        <end position="388"/>
    </location>
</feature>
<dbReference type="InterPro" id="IPR036249">
    <property type="entry name" value="Thioredoxin-like_sf"/>
</dbReference>
<evidence type="ECO:0000313" key="9">
    <source>
        <dbReference type="Proteomes" id="UP000002772"/>
    </source>
</evidence>
<sequence>MKIRHLFTAAVLALAAMSITSCTQKKFHVSGTITDAKDSLLYFENMGLNGPVTVDSVKLGADGSFSFAAKAPGNPEFYRLRIDRQLINVAIDSTEDVKINASYPTMSYKYNVEGSEECAKIKELAMMQMNLQTQINAIANNPSVPYEKETDSIKVVLNNYKNTVKNDYIFKAPMKAYSYFALFQTVVLGGRPLNIFDAHSSKADVQVYAAVATSWDTYYPKSERGENLHNIALAGMRDLRIVQAQQAQTLPANKVSVSGVIEIALPDHEGVVRKLTSLKGKVVLLDFHVFASKNSTQRIMWLRDLYNKYHAQGLEIYQVSLDPDEHFWKEQVAALPWICVRDENGSIQAASAYNVQQVPTFFLIDKNNVLQKRDVQIKNIDAEIKSLL</sequence>
<dbReference type="Pfam" id="PF13905">
    <property type="entry name" value="Thioredoxin_8"/>
    <property type="match status" value="1"/>
</dbReference>
<reference evidence="9" key="1">
    <citation type="journal article" date="2011" name="Stand. Genomic Sci.">
        <title>Non-contiguous finished genome sequence of the opportunistic oral pathogen Prevotella multisaccharivorax type strain (PPPA20).</title>
        <authorList>
            <person name="Pati A."/>
            <person name="Gronow S."/>
            <person name="Lu M."/>
            <person name="Lapidus A."/>
            <person name="Nolan M."/>
            <person name="Lucas S."/>
            <person name="Hammon N."/>
            <person name="Deshpande S."/>
            <person name="Cheng J.F."/>
            <person name="Tapia R."/>
            <person name="Han C."/>
            <person name="Goodwin L."/>
            <person name="Pitluck S."/>
            <person name="Liolios K."/>
            <person name="Pagani I."/>
            <person name="Mavromatis K."/>
            <person name="Mikhailova N."/>
            <person name="Huntemann M."/>
            <person name="Chen A."/>
            <person name="Palaniappan K."/>
            <person name="Land M."/>
            <person name="Hauser L."/>
            <person name="Detter J.C."/>
            <person name="Brambilla E.M."/>
            <person name="Rohde M."/>
            <person name="Goker M."/>
            <person name="Woyke T."/>
            <person name="Bristow J."/>
            <person name="Eisen J.A."/>
            <person name="Markowitz V."/>
            <person name="Hugenholtz P."/>
            <person name="Kyrpides N.C."/>
            <person name="Klenk H.P."/>
            <person name="Ivanova N."/>
        </authorList>
    </citation>
    <scope>NUCLEOTIDE SEQUENCE [LARGE SCALE GENOMIC DNA]</scope>
    <source>
        <strain evidence="9">DSM 17128</strain>
    </source>
</reference>
<keyword evidence="3" id="KW-1015">Disulfide bond</keyword>
<organism evidence="8 9">
    <name type="scientific">Hallella multisaccharivorax DSM 17128</name>
    <dbReference type="NCBI Taxonomy" id="688246"/>
    <lineage>
        <taxon>Bacteria</taxon>
        <taxon>Pseudomonadati</taxon>
        <taxon>Bacteroidota</taxon>
        <taxon>Bacteroidia</taxon>
        <taxon>Bacteroidales</taxon>
        <taxon>Prevotellaceae</taxon>
        <taxon>Hallella</taxon>
    </lineage>
</organism>
<feature type="domain" description="DUF4369" evidence="7">
    <location>
        <begin position="27"/>
        <end position="117"/>
    </location>
</feature>
<dbReference type="AlphaFoldDB" id="F8NBR7"/>
<dbReference type="HOGENOM" id="CLU_042529_1_4_10"/>
<dbReference type="EMBL" id="GL945017">
    <property type="protein sequence ID" value="EGN55943.1"/>
    <property type="molecule type" value="Genomic_DNA"/>
</dbReference>
<dbReference type="InterPro" id="IPR012336">
    <property type="entry name" value="Thioredoxin-like_fold"/>
</dbReference>
<dbReference type="CDD" id="cd02966">
    <property type="entry name" value="TlpA_like_family"/>
    <property type="match status" value="1"/>
</dbReference>
<evidence type="ECO:0000259" key="6">
    <source>
        <dbReference type="Pfam" id="PF13905"/>
    </source>
</evidence>
<dbReference type="Pfam" id="PF14289">
    <property type="entry name" value="DUF4369"/>
    <property type="match status" value="1"/>
</dbReference>
<keyword evidence="5" id="KW-0732">Signal</keyword>
<gene>
    <name evidence="8" type="ORF">Premu_0461</name>
</gene>
<dbReference type="Gene3D" id="3.40.30.10">
    <property type="entry name" value="Glutaredoxin"/>
    <property type="match status" value="1"/>
</dbReference>
<evidence type="ECO:0000256" key="5">
    <source>
        <dbReference type="SAM" id="SignalP"/>
    </source>
</evidence>
<dbReference type="STRING" id="688246.Premu_0461"/>
<keyword evidence="4" id="KW-0676">Redox-active center</keyword>
<dbReference type="eggNOG" id="COG1225">
    <property type="taxonomic scope" value="Bacteria"/>
</dbReference>
<dbReference type="RefSeq" id="WP_007572795.1">
    <property type="nucleotide sequence ID" value="NZ_BPTS01000001.1"/>
</dbReference>
<keyword evidence="9" id="KW-1185">Reference proteome</keyword>
<name>F8NBR7_9BACT</name>
<evidence type="ECO:0000256" key="1">
    <source>
        <dbReference type="ARBA" id="ARBA00004196"/>
    </source>
</evidence>
<protein>
    <submittedName>
        <fullName evidence="8">Alkyl hydroperoxide reductase/ Thiol specific antioxidant/ Mal allergen</fullName>
    </submittedName>
</protein>
<feature type="signal peptide" evidence="5">
    <location>
        <begin position="1"/>
        <end position="23"/>
    </location>
</feature>
<dbReference type="PROSITE" id="PS51257">
    <property type="entry name" value="PROKAR_LIPOPROTEIN"/>
    <property type="match status" value="1"/>
</dbReference>
<dbReference type="PANTHER" id="PTHR42852:SF6">
    <property type="entry name" value="THIOL:DISULFIDE INTERCHANGE PROTEIN DSBE"/>
    <property type="match status" value="1"/>
</dbReference>
<feature type="domain" description="Thioredoxin-like fold" evidence="6">
    <location>
        <begin position="280"/>
        <end position="368"/>
    </location>
</feature>
<dbReference type="SUPFAM" id="SSF52833">
    <property type="entry name" value="Thioredoxin-like"/>
    <property type="match status" value="1"/>
</dbReference>
<comment type="subcellular location">
    <subcellularLocation>
        <location evidence="1">Cell envelope</location>
    </subcellularLocation>
</comment>
<evidence type="ECO:0000313" key="8">
    <source>
        <dbReference type="EMBL" id="EGN55943.1"/>
    </source>
</evidence>
<accession>F8NBR7</accession>
<evidence type="ECO:0000259" key="7">
    <source>
        <dbReference type="Pfam" id="PF14289"/>
    </source>
</evidence>
<dbReference type="GO" id="GO:0017004">
    <property type="term" value="P:cytochrome complex assembly"/>
    <property type="evidence" value="ECO:0007669"/>
    <property type="project" value="UniProtKB-KW"/>
</dbReference>
<dbReference type="Proteomes" id="UP000002772">
    <property type="component" value="Unassembled WGS sequence"/>
</dbReference>
<dbReference type="GO" id="GO:0030313">
    <property type="term" value="C:cell envelope"/>
    <property type="evidence" value="ECO:0007669"/>
    <property type="project" value="UniProtKB-SubCell"/>
</dbReference>
<dbReference type="InterPro" id="IPR025380">
    <property type="entry name" value="DUF4369"/>
</dbReference>
<proteinExistence type="predicted"/>
<dbReference type="OrthoDB" id="6399635at2"/>
<evidence type="ECO:0000256" key="2">
    <source>
        <dbReference type="ARBA" id="ARBA00022748"/>
    </source>
</evidence>
<dbReference type="PANTHER" id="PTHR42852">
    <property type="entry name" value="THIOL:DISULFIDE INTERCHANGE PROTEIN DSBE"/>
    <property type="match status" value="1"/>
</dbReference>
<evidence type="ECO:0000256" key="4">
    <source>
        <dbReference type="ARBA" id="ARBA00023284"/>
    </source>
</evidence>
<keyword evidence="2" id="KW-0201">Cytochrome c-type biogenesis</keyword>
<evidence type="ECO:0000256" key="3">
    <source>
        <dbReference type="ARBA" id="ARBA00023157"/>
    </source>
</evidence>
<dbReference type="InterPro" id="IPR050553">
    <property type="entry name" value="Thioredoxin_ResA/DsbE_sf"/>
</dbReference>